<dbReference type="Proteomes" id="UP001162992">
    <property type="component" value="Chromosome 5"/>
</dbReference>
<proteinExistence type="predicted"/>
<keyword evidence="2" id="KW-1185">Reference proteome</keyword>
<name>A0ACC2DPS3_DIPCM</name>
<comment type="caution">
    <text evidence="1">The sequence shown here is derived from an EMBL/GenBank/DDBJ whole genome shotgun (WGS) entry which is preliminary data.</text>
</comment>
<protein>
    <submittedName>
        <fullName evidence="1">Uncharacterized protein</fullName>
    </submittedName>
</protein>
<evidence type="ECO:0000313" key="2">
    <source>
        <dbReference type="Proteomes" id="UP001162992"/>
    </source>
</evidence>
<evidence type="ECO:0000313" key="1">
    <source>
        <dbReference type="EMBL" id="KAJ7556276.1"/>
    </source>
</evidence>
<dbReference type="EMBL" id="CM055096">
    <property type="protein sequence ID" value="KAJ7556276.1"/>
    <property type="molecule type" value="Genomic_DNA"/>
</dbReference>
<gene>
    <name evidence="1" type="ORF">O6H91_05G077200</name>
</gene>
<accession>A0ACC2DPS3</accession>
<organism evidence="1 2">
    <name type="scientific">Diphasiastrum complanatum</name>
    <name type="common">Issler's clubmoss</name>
    <name type="synonym">Lycopodium complanatum</name>
    <dbReference type="NCBI Taxonomy" id="34168"/>
    <lineage>
        <taxon>Eukaryota</taxon>
        <taxon>Viridiplantae</taxon>
        <taxon>Streptophyta</taxon>
        <taxon>Embryophyta</taxon>
        <taxon>Tracheophyta</taxon>
        <taxon>Lycopodiopsida</taxon>
        <taxon>Lycopodiales</taxon>
        <taxon>Lycopodiaceae</taxon>
        <taxon>Lycopodioideae</taxon>
        <taxon>Diphasiastrum</taxon>
    </lineage>
</organism>
<reference evidence="2" key="1">
    <citation type="journal article" date="2024" name="Proc. Natl. Acad. Sci. U.S.A.">
        <title>Extraordinary preservation of gene collinearity over three hundred million years revealed in homosporous lycophytes.</title>
        <authorList>
            <person name="Li C."/>
            <person name="Wickell D."/>
            <person name="Kuo L.Y."/>
            <person name="Chen X."/>
            <person name="Nie B."/>
            <person name="Liao X."/>
            <person name="Peng D."/>
            <person name="Ji J."/>
            <person name="Jenkins J."/>
            <person name="Williams M."/>
            <person name="Shu S."/>
            <person name="Plott C."/>
            <person name="Barry K."/>
            <person name="Rajasekar S."/>
            <person name="Grimwood J."/>
            <person name="Han X."/>
            <person name="Sun S."/>
            <person name="Hou Z."/>
            <person name="He W."/>
            <person name="Dai G."/>
            <person name="Sun C."/>
            <person name="Schmutz J."/>
            <person name="Leebens-Mack J.H."/>
            <person name="Li F.W."/>
            <person name="Wang L."/>
        </authorList>
    </citation>
    <scope>NUCLEOTIDE SEQUENCE [LARGE SCALE GENOMIC DNA]</scope>
    <source>
        <strain evidence="2">cv. PW_Plant_1</strain>
    </source>
</reference>
<sequence length="287" mass="32964">MENEQERKVFPVWKAIRRRFPPDHPFFSGGNVERELLAKQVTLEITEEERTYISNMQEEQCWQISCPIVGCGARLSGLNDLESHYFVRHTATCSVCCRVFPTRRLLSLHIAETHDSFFQAKVARNYPMYECLVEGCSGRFQSDIARLQHLVDKHKFPKTFSFHKKKHPSQKRRQKIHSKLSQSPRQHQRSAKDHKSKNAKPLHSSGSCEEFHEDNVKFDETSETCEAGEKATNMEIEVKALTSAISRLHTVSDSESSVPSVVTFGRRHTRGLTSVPATSRNKSKHDK</sequence>